<dbReference type="PANTHER" id="PTHR23189">
    <property type="entry name" value="RNA RECOGNITION MOTIF-CONTAINING"/>
    <property type="match status" value="1"/>
</dbReference>
<dbReference type="SMART" id="SM00360">
    <property type="entry name" value="RRM"/>
    <property type="match status" value="3"/>
</dbReference>
<feature type="compositionally biased region" description="Polar residues" evidence="9">
    <location>
        <begin position="9"/>
        <end position="34"/>
    </location>
</feature>
<dbReference type="InterPro" id="IPR046347">
    <property type="entry name" value="bZIP_sf"/>
</dbReference>
<evidence type="ECO:0000313" key="12">
    <source>
        <dbReference type="EMBL" id="CAA3013356.1"/>
    </source>
</evidence>
<dbReference type="GO" id="GO:0003723">
    <property type="term" value="F:RNA binding"/>
    <property type="evidence" value="ECO:0007669"/>
    <property type="project" value="UniProtKB-UniRule"/>
</dbReference>
<name>A0A8S0U703_OLEEU</name>
<evidence type="ECO:0000256" key="9">
    <source>
        <dbReference type="SAM" id="MobiDB-lite"/>
    </source>
</evidence>
<dbReference type="CDD" id="cd00590">
    <property type="entry name" value="RRM_SF"/>
    <property type="match status" value="3"/>
</dbReference>
<dbReference type="InterPro" id="IPR035979">
    <property type="entry name" value="RBD_domain_sf"/>
</dbReference>
<reference evidence="12 13" key="1">
    <citation type="submission" date="2019-12" db="EMBL/GenBank/DDBJ databases">
        <authorList>
            <person name="Alioto T."/>
            <person name="Alioto T."/>
            <person name="Gomez Garrido J."/>
        </authorList>
    </citation>
    <scope>NUCLEOTIDE SEQUENCE [LARGE SCALE GENOMIC DNA]</scope>
</reference>
<dbReference type="InterPro" id="IPR012921">
    <property type="entry name" value="SPOC_C"/>
</dbReference>
<feature type="compositionally biased region" description="Basic and acidic residues" evidence="9">
    <location>
        <begin position="179"/>
        <end position="193"/>
    </location>
</feature>
<evidence type="ECO:0000256" key="6">
    <source>
        <dbReference type="ARBA" id="ARBA00023242"/>
    </source>
</evidence>
<keyword evidence="5" id="KW-0804">Transcription</keyword>
<dbReference type="GO" id="GO:0005634">
    <property type="term" value="C:nucleus"/>
    <property type="evidence" value="ECO:0007669"/>
    <property type="project" value="UniProtKB-SubCell"/>
</dbReference>
<dbReference type="Proteomes" id="UP000594638">
    <property type="component" value="Unassembled WGS sequence"/>
</dbReference>
<feature type="domain" description="RRM" evidence="10">
    <location>
        <begin position="108"/>
        <end position="180"/>
    </location>
</feature>
<evidence type="ECO:0000256" key="3">
    <source>
        <dbReference type="ARBA" id="ARBA00023015"/>
    </source>
</evidence>
<feature type="domain" description="BZIP" evidence="11">
    <location>
        <begin position="1206"/>
        <end position="1269"/>
    </location>
</feature>
<evidence type="ECO:0000256" key="7">
    <source>
        <dbReference type="PROSITE-ProRule" id="PRU00176"/>
    </source>
</evidence>
<dbReference type="CDD" id="cd21546">
    <property type="entry name" value="SPOC_FPA-like"/>
    <property type="match status" value="1"/>
</dbReference>
<dbReference type="EMBL" id="CACTIH010007432">
    <property type="protein sequence ID" value="CAA3013356.1"/>
    <property type="molecule type" value="Genomic_DNA"/>
</dbReference>
<dbReference type="PROSITE" id="PS50102">
    <property type="entry name" value="RRM"/>
    <property type="match status" value="3"/>
</dbReference>
<feature type="domain" description="RRM" evidence="10">
    <location>
        <begin position="241"/>
        <end position="314"/>
    </location>
</feature>
<feature type="region of interest" description="Disordered" evidence="9">
    <location>
        <begin position="1042"/>
        <end position="1069"/>
    </location>
</feature>
<keyword evidence="3" id="KW-0805">Transcription regulation</keyword>
<evidence type="ECO:0000259" key="10">
    <source>
        <dbReference type="PROSITE" id="PS50102"/>
    </source>
</evidence>
<organism evidence="12 13">
    <name type="scientific">Olea europaea subsp. europaea</name>
    <dbReference type="NCBI Taxonomy" id="158383"/>
    <lineage>
        <taxon>Eukaryota</taxon>
        <taxon>Viridiplantae</taxon>
        <taxon>Streptophyta</taxon>
        <taxon>Embryophyta</taxon>
        <taxon>Tracheophyta</taxon>
        <taxon>Spermatophyta</taxon>
        <taxon>Magnoliopsida</taxon>
        <taxon>eudicotyledons</taxon>
        <taxon>Gunneridae</taxon>
        <taxon>Pentapetalae</taxon>
        <taxon>asterids</taxon>
        <taxon>lamiids</taxon>
        <taxon>Lamiales</taxon>
        <taxon>Oleaceae</taxon>
        <taxon>Oleeae</taxon>
        <taxon>Olea</taxon>
    </lineage>
</organism>
<gene>
    <name evidence="12" type="ORF">OLEA9_A002180</name>
</gene>
<keyword evidence="4" id="KW-0238">DNA-binding</keyword>
<dbReference type="Pfam" id="PF07744">
    <property type="entry name" value="SPOC"/>
    <property type="match status" value="1"/>
</dbReference>
<dbReference type="SMART" id="SM00338">
    <property type="entry name" value="BRLZ"/>
    <property type="match status" value="1"/>
</dbReference>
<dbReference type="InterPro" id="IPR044759">
    <property type="entry name" value="bZIP_RF2"/>
</dbReference>
<sequence length="1392" mass="153872">MASIKTGHSPVNFNVSSASTADPGQGNPPSNNLWIGNVSGEVSESELKTLFEKHGKVDSLTLYPGRNYAFLYFKDIEAAKAAKQRLQGYVLRGIPLKIEFAKSAKPCKSLWVAGISQSVSKEELEKEFSRFGKIQEFKFLRDRSTAYVNYIRLEDASQALKSMNGKQIGGDQIRVDFLRSHSSRREPSSDAREGTFPGRNMGPWMAQDSMQNYTDPNLIGSMTEHQFLSPGARQGDLQLTKVLWVSHPPSVILEEEMLHNAMILFGEIEWIKILPERHCAFVAFRSVEEARRAKEGLEGKLFNDPRISIEYSRSEPLPGKSYTSHYPGMKKHVHDLPFPPVQMDVLRHNLPILANNNPGHLGSLGIRGPDIYTRPLGLHTTFEPALTHPEFVDMADLHKLQNPSPHALSGGPNWRRLSPTPAFVPSPSAVLKPSNRSTSDSWDVFDASQLQRESKRSRVDVPLPAYDASFPLKRTERGGSDDQYVMGKLSAGGASGSSVRVTTSGLGQRHTESDYIWRGIIAKGGSPVCHARCVPIGEWVGSKIPEVINCSARTGLDMLSKHYDDAIGFNIVFFLPDSEEDFASYTEFLRYLGSKDRAGVAKFDDGTTLFLVPPSDFLSNVLKVAGPKRLYGVVLKFPQVEPGISSINTQVLQPPYMDSQEPTSLHTGYTMMPQEKKVVEKDYPKGFNEDSEVPANTSVLLTSNSFPARSVPPMNAAAASPAGVSLTPELIATLASFLPANSSSYSEIAPLPVTSSKQDGSTSKVVAVHDTEMAHWTHEHQSLEQTGRLMQQLGSQFTSHSQLPQAQSASVVSNMQNPFHQGATDYGQIHGGNMNLPPQGTVASRPLVSVHPSQSGSVGVPDVDLQYQPGSSQDALIGHRVDHGTDALRFRMLVFPSRISCHKLLNSSTQIKVSSFSLLLMQWLREALNLRPIKMSATSQHCYLQPIFLLGYTSNQVIKLGQVQGVNKKIFFIRYVTGLFGRHQREFSRIYKRARVGRLLRKYIETLRGRFSVFSPPGIGYNAKSEQMGSSNLPPLCPANSSEQGHFGHGMQLDDLSRMPDNPPRNLGHRRAHSEILTLPDDISFDSDLGVVGEFDGPSLSDETQEDLLSMYLDMDKFNSTSGTSSVQVGESSNLPVAKSSPSANPSTDNVALAVSEKPRVRHQHSQSMDGSIKPEMLMSGSEEQSLGESKKAVSAAKLAELALVDPKRAKRIWANRQSAARSKERKMRYIAELERKVHTLQTEATSLSAQLTLLQRDTNGLTNENSELKVRLQSMEQQVHLQDALNEALKEEIQHLKVLTGQAMPNGGPMLTFPASYGANQQYHPGNHAMHTMLTAQQLQQLQIHSQKQQHQLLQQQQLQHQQEQARDSKLRVSMLTHIQKDLSPDASSKD</sequence>
<protein>
    <submittedName>
        <fullName evidence="12">Flowering time control FPA isoform X1</fullName>
    </submittedName>
</protein>
<feature type="domain" description="RRM" evidence="10">
    <location>
        <begin position="31"/>
        <end position="103"/>
    </location>
</feature>
<evidence type="ECO:0000256" key="2">
    <source>
        <dbReference type="ARBA" id="ARBA00022884"/>
    </source>
</evidence>
<evidence type="ECO:0000259" key="11">
    <source>
        <dbReference type="PROSITE" id="PS50217"/>
    </source>
</evidence>
<evidence type="ECO:0000256" key="5">
    <source>
        <dbReference type="ARBA" id="ARBA00023163"/>
    </source>
</evidence>
<feature type="region of interest" description="Disordered" evidence="9">
    <location>
        <begin position="1"/>
        <end position="35"/>
    </location>
</feature>
<keyword evidence="2 7" id="KW-0694">RNA-binding</keyword>
<dbReference type="InterPro" id="IPR004827">
    <property type="entry name" value="bZIP"/>
</dbReference>
<dbReference type="SUPFAM" id="SSF54928">
    <property type="entry name" value="RNA-binding domain, RBD"/>
    <property type="match status" value="3"/>
</dbReference>
<proteinExistence type="predicted"/>
<feature type="coiled-coil region" evidence="8">
    <location>
        <begin position="1224"/>
        <end position="1293"/>
    </location>
</feature>
<dbReference type="FunFam" id="1.20.5.170:FF:000009">
    <property type="entry name" value="probable transcription factor PosF21"/>
    <property type="match status" value="1"/>
</dbReference>
<keyword evidence="13" id="KW-1185">Reference proteome</keyword>
<dbReference type="GO" id="GO:0003677">
    <property type="term" value="F:DNA binding"/>
    <property type="evidence" value="ECO:0007669"/>
    <property type="project" value="UniProtKB-KW"/>
</dbReference>
<dbReference type="SUPFAM" id="SSF57959">
    <property type="entry name" value="Leucine zipper domain"/>
    <property type="match status" value="1"/>
</dbReference>
<dbReference type="Pfam" id="PF00170">
    <property type="entry name" value="bZIP_1"/>
    <property type="match status" value="1"/>
</dbReference>
<dbReference type="Gene3D" id="1.20.5.170">
    <property type="match status" value="1"/>
</dbReference>
<evidence type="ECO:0000313" key="13">
    <source>
        <dbReference type="Proteomes" id="UP000594638"/>
    </source>
</evidence>
<dbReference type="GO" id="GO:0003700">
    <property type="term" value="F:DNA-binding transcription factor activity"/>
    <property type="evidence" value="ECO:0007669"/>
    <property type="project" value="InterPro"/>
</dbReference>
<comment type="caution">
    <text evidence="12">The sequence shown here is derived from an EMBL/GenBank/DDBJ whole genome shotgun (WGS) entry which is preliminary data.</text>
</comment>
<dbReference type="Gramene" id="OE9A002180T1">
    <property type="protein sequence ID" value="OE9A002180C1"/>
    <property type="gene ID" value="OE9A002180"/>
</dbReference>
<feature type="region of interest" description="Disordered" evidence="9">
    <location>
        <begin position="1121"/>
        <end position="1150"/>
    </location>
</feature>
<dbReference type="OrthoDB" id="439808at2759"/>
<dbReference type="InterPro" id="IPR000504">
    <property type="entry name" value="RRM_dom"/>
</dbReference>
<evidence type="ECO:0000256" key="1">
    <source>
        <dbReference type="ARBA" id="ARBA00004123"/>
    </source>
</evidence>
<keyword evidence="6" id="KW-0539">Nucleus</keyword>
<dbReference type="PROSITE" id="PS50217">
    <property type="entry name" value="BZIP"/>
    <property type="match status" value="1"/>
</dbReference>
<dbReference type="Pfam" id="PF00076">
    <property type="entry name" value="RRM_1"/>
    <property type="match status" value="3"/>
</dbReference>
<dbReference type="Gene3D" id="3.30.70.330">
    <property type="match status" value="3"/>
</dbReference>
<accession>A0A8S0U703</accession>
<feature type="region of interest" description="Disordered" evidence="9">
    <location>
        <begin position="179"/>
        <end position="200"/>
    </location>
</feature>
<dbReference type="CDD" id="cd14703">
    <property type="entry name" value="bZIP_plant_RF2"/>
    <property type="match status" value="1"/>
</dbReference>
<comment type="subcellular location">
    <subcellularLocation>
        <location evidence="1">Nucleus</location>
    </subcellularLocation>
</comment>
<evidence type="ECO:0000256" key="4">
    <source>
        <dbReference type="ARBA" id="ARBA00023125"/>
    </source>
</evidence>
<evidence type="ECO:0000256" key="8">
    <source>
        <dbReference type="SAM" id="Coils"/>
    </source>
</evidence>
<keyword evidence="8" id="KW-0175">Coiled coil</keyword>
<dbReference type="InterPro" id="IPR012677">
    <property type="entry name" value="Nucleotide-bd_a/b_plait_sf"/>
</dbReference>